<proteinExistence type="predicted"/>
<comment type="caution">
    <text evidence="2">The sequence shown here is derived from an EMBL/GenBank/DDBJ whole genome shotgun (WGS) entry which is preliminary data.</text>
</comment>
<dbReference type="InterPro" id="IPR046264">
    <property type="entry name" value="DUF6297"/>
</dbReference>
<organism evidence="2 3">
    <name type="scientific">Sphaerimonospora cavernae</name>
    <dbReference type="NCBI Taxonomy" id="1740611"/>
    <lineage>
        <taxon>Bacteria</taxon>
        <taxon>Bacillati</taxon>
        <taxon>Actinomycetota</taxon>
        <taxon>Actinomycetes</taxon>
        <taxon>Streptosporangiales</taxon>
        <taxon>Streptosporangiaceae</taxon>
        <taxon>Sphaerimonospora</taxon>
    </lineage>
</organism>
<keyword evidence="3" id="KW-1185">Reference proteome</keyword>
<evidence type="ECO:0000313" key="2">
    <source>
        <dbReference type="EMBL" id="MFC0864257.1"/>
    </source>
</evidence>
<accession>A0ABV6U725</accession>
<feature type="transmembrane region" description="Helical" evidence="1">
    <location>
        <begin position="21"/>
        <end position="41"/>
    </location>
</feature>
<dbReference type="Pfam" id="PF19814">
    <property type="entry name" value="DUF6297"/>
    <property type="match status" value="1"/>
</dbReference>
<name>A0ABV6U725_9ACTN</name>
<feature type="transmembrane region" description="Helical" evidence="1">
    <location>
        <begin position="53"/>
        <end position="74"/>
    </location>
</feature>
<feature type="transmembrane region" description="Helical" evidence="1">
    <location>
        <begin position="187"/>
        <end position="205"/>
    </location>
</feature>
<evidence type="ECO:0000256" key="1">
    <source>
        <dbReference type="SAM" id="Phobius"/>
    </source>
</evidence>
<sequence>MTTTAQMTRRRGHTRESGWQRAYYRLVAAGLTVAIGGPQIARLTSWLFEGSGIGSHALGLALLLAIFAGVVMLVSWAGPIMVSPADAWWLVLSPLNRRRTLTRSALILLMLLTAAGAILGVLGTAVFGRPEELLFAVLLGIAVMVAAGSAAVLLQEAEAEFDWVRLAAIFLVAVAGALIWLRPELPSLPIAQIAGVALIAAGLLMRTAWRALASFPARVLVNASARMVTAAAASLGLEPALLTSVAEERYWRHRRLRSRRWPREGRWLIVRSDLRMLSRRPGRLTVLAALTALPAFVCLAGGTLGIAVAVLLAGGLSAATATAAGARWDAQNPELPRMLAMRGLSPRAVAPAALAALWVGTAFAILSLAGFTPIWCILYGLSAAPGLTAGALRMARRGPVNHAMPVIDLGLGGIPTGPLFWAIAGVDIAALGNAPLLFGMTPLSLAVQAILGAVLLAAYLNRNR</sequence>
<keyword evidence="1" id="KW-1133">Transmembrane helix</keyword>
<keyword evidence="1" id="KW-0472">Membrane</keyword>
<feature type="transmembrane region" description="Helical" evidence="1">
    <location>
        <begin position="284"/>
        <end position="302"/>
    </location>
</feature>
<protein>
    <submittedName>
        <fullName evidence="2">DUF6297 family protein</fullName>
    </submittedName>
</protein>
<reference evidence="2 3" key="1">
    <citation type="submission" date="2024-09" db="EMBL/GenBank/DDBJ databases">
        <authorList>
            <person name="Sun Q."/>
            <person name="Mori K."/>
        </authorList>
    </citation>
    <scope>NUCLEOTIDE SEQUENCE [LARGE SCALE GENOMIC DNA]</scope>
    <source>
        <strain evidence="2 3">TBRC 1851</strain>
    </source>
</reference>
<feature type="transmembrane region" description="Helical" evidence="1">
    <location>
        <begin position="163"/>
        <end position="181"/>
    </location>
</feature>
<dbReference type="RefSeq" id="WP_394302378.1">
    <property type="nucleotide sequence ID" value="NZ_JBHMQT010000038.1"/>
</dbReference>
<feature type="transmembrane region" description="Helical" evidence="1">
    <location>
        <begin position="133"/>
        <end position="154"/>
    </location>
</feature>
<feature type="transmembrane region" description="Helical" evidence="1">
    <location>
        <begin position="105"/>
        <end position="127"/>
    </location>
</feature>
<feature type="transmembrane region" description="Helical" evidence="1">
    <location>
        <begin position="436"/>
        <end position="460"/>
    </location>
</feature>
<gene>
    <name evidence="2" type="ORF">ACFHYQ_18345</name>
</gene>
<feature type="transmembrane region" description="Helical" evidence="1">
    <location>
        <begin position="404"/>
        <end position="424"/>
    </location>
</feature>
<keyword evidence="1" id="KW-0812">Transmembrane</keyword>
<dbReference type="Proteomes" id="UP001589870">
    <property type="component" value="Unassembled WGS sequence"/>
</dbReference>
<evidence type="ECO:0000313" key="3">
    <source>
        <dbReference type="Proteomes" id="UP001589870"/>
    </source>
</evidence>
<dbReference type="EMBL" id="JBHMQT010000038">
    <property type="protein sequence ID" value="MFC0864257.1"/>
    <property type="molecule type" value="Genomic_DNA"/>
</dbReference>